<evidence type="ECO:0000313" key="4">
    <source>
        <dbReference type="Proteomes" id="UP001497512"/>
    </source>
</evidence>
<evidence type="ECO:0000313" key="3">
    <source>
        <dbReference type="EMBL" id="CAK9226716.1"/>
    </source>
</evidence>
<evidence type="ECO:0000256" key="2">
    <source>
        <dbReference type="SAM" id="SignalP"/>
    </source>
</evidence>
<gene>
    <name evidence="3" type="ORF">CSSPTR1EN2_LOCUS18378</name>
</gene>
<feature type="signal peptide" evidence="2">
    <location>
        <begin position="1"/>
        <end position="21"/>
    </location>
</feature>
<dbReference type="Proteomes" id="UP001497512">
    <property type="component" value="Chromosome 5"/>
</dbReference>
<dbReference type="EMBL" id="OZ019897">
    <property type="protein sequence ID" value="CAK9226716.1"/>
    <property type="molecule type" value="Genomic_DNA"/>
</dbReference>
<evidence type="ECO:0000256" key="1">
    <source>
        <dbReference type="SAM" id="MobiDB-lite"/>
    </source>
</evidence>
<accession>A0ABP0UPU8</accession>
<organism evidence="3 4">
    <name type="scientific">Sphagnum troendelagicum</name>
    <dbReference type="NCBI Taxonomy" id="128251"/>
    <lineage>
        <taxon>Eukaryota</taxon>
        <taxon>Viridiplantae</taxon>
        <taxon>Streptophyta</taxon>
        <taxon>Embryophyta</taxon>
        <taxon>Bryophyta</taxon>
        <taxon>Sphagnophytina</taxon>
        <taxon>Sphagnopsida</taxon>
        <taxon>Sphagnales</taxon>
        <taxon>Sphagnaceae</taxon>
        <taxon>Sphagnum</taxon>
    </lineage>
</organism>
<feature type="chain" id="PRO_5046297213" description="Secreted protein" evidence="2">
    <location>
        <begin position="22"/>
        <end position="92"/>
    </location>
</feature>
<reference evidence="3" key="1">
    <citation type="submission" date="2024-02" db="EMBL/GenBank/DDBJ databases">
        <authorList>
            <consortium name="ELIXIR-Norway"/>
            <consortium name="Elixir Norway"/>
        </authorList>
    </citation>
    <scope>NUCLEOTIDE SEQUENCE</scope>
</reference>
<keyword evidence="2" id="KW-0732">Signal</keyword>
<evidence type="ECO:0008006" key="5">
    <source>
        <dbReference type="Google" id="ProtNLM"/>
    </source>
</evidence>
<feature type="region of interest" description="Disordered" evidence="1">
    <location>
        <begin position="22"/>
        <end position="67"/>
    </location>
</feature>
<keyword evidence="4" id="KW-1185">Reference proteome</keyword>
<proteinExistence type="predicted"/>
<sequence length="92" mass="9120">MPGNLLVGCTLPLTVEAVADAAHGKGTVQHPPQPGGTTQGEPGIPDLRDAHGRTPAPVHTPVGGGFQVVIPLPGNSCPGPTAPGLQTQANSH</sequence>
<protein>
    <recommendedName>
        <fullName evidence="5">Secreted protein</fullName>
    </recommendedName>
</protein>
<name>A0ABP0UPU8_9BRYO</name>
<feature type="compositionally biased region" description="Low complexity" evidence="1">
    <location>
        <begin position="26"/>
        <end position="45"/>
    </location>
</feature>